<dbReference type="GO" id="GO:2000641">
    <property type="term" value="P:regulation of early endosome to late endosome transport"/>
    <property type="evidence" value="ECO:0007669"/>
    <property type="project" value="InterPro"/>
</dbReference>
<evidence type="ECO:0000313" key="2">
    <source>
        <dbReference type="EMBL" id="KAF7233515.1"/>
    </source>
</evidence>
<dbReference type="EMBL" id="JTDE01021018">
    <property type="protein sequence ID" value="KAF7233515.1"/>
    <property type="molecule type" value="Genomic_DNA"/>
</dbReference>
<dbReference type="GO" id="GO:0006898">
    <property type="term" value="P:receptor-mediated endocytosis"/>
    <property type="evidence" value="ECO:0007669"/>
    <property type="project" value="TreeGrafter"/>
</dbReference>
<dbReference type="PANTHER" id="PTHR36983:SF2">
    <property type="entry name" value="DNAJ HOMOLOG SUBFAMILY C MEMBER 13"/>
    <property type="match status" value="1"/>
</dbReference>
<dbReference type="Pfam" id="PF19432">
    <property type="entry name" value="RME-8_N"/>
    <property type="match status" value="1"/>
</dbReference>
<feature type="domain" description="DnaJ homologue subfamily C GRV2/DNAJC13 N-terminal" evidence="1">
    <location>
        <begin position="18"/>
        <end position="119"/>
    </location>
</feature>
<protein>
    <recommendedName>
        <fullName evidence="1">DnaJ homologue subfamily C GRV2/DNAJC13 N-terminal domain-containing protein</fullName>
    </recommendedName>
</protein>
<dbReference type="AlphaFoldDB" id="A0A8S9YI68"/>
<dbReference type="InterPro" id="IPR044978">
    <property type="entry name" value="GRV2/DNAJC13"/>
</dbReference>
<proteinExistence type="predicted"/>
<organism evidence="2 3">
    <name type="scientific">Paragonimus skrjabini miyazakii</name>
    <dbReference type="NCBI Taxonomy" id="59628"/>
    <lineage>
        <taxon>Eukaryota</taxon>
        <taxon>Metazoa</taxon>
        <taxon>Spiralia</taxon>
        <taxon>Lophotrochozoa</taxon>
        <taxon>Platyhelminthes</taxon>
        <taxon>Trematoda</taxon>
        <taxon>Digenea</taxon>
        <taxon>Plagiorchiida</taxon>
        <taxon>Troglotremata</taxon>
        <taxon>Troglotrematidae</taxon>
        <taxon>Paragonimus</taxon>
    </lineage>
</organism>
<evidence type="ECO:0000313" key="3">
    <source>
        <dbReference type="Proteomes" id="UP000822476"/>
    </source>
</evidence>
<dbReference type="GO" id="GO:0010008">
    <property type="term" value="C:endosome membrane"/>
    <property type="evidence" value="ECO:0007669"/>
    <property type="project" value="TreeGrafter"/>
</dbReference>
<dbReference type="PANTHER" id="PTHR36983">
    <property type="entry name" value="DNAJ HOMOLOG SUBFAMILY C MEMBER 13"/>
    <property type="match status" value="1"/>
</dbReference>
<comment type="caution">
    <text evidence="2">The sequence shown here is derived from an EMBL/GenBank/DDBJ whole genome shotgun (WGS) entry which is preliminary data.</text>
</comment>
<dbReference type="InterPro" id="IPR045802">
    <property type="entry name" value="GRV2/DNAJC13_N"/>
</dbReference>
<dbReference type="Proteomes" id="UP000822476">
    <property type="component" value="Unassembled WGS sequence"/>
</dbReference>
<dbReference type="OrthoDB" id="69656at2759"/>
<keyword evidence="3" id="KW-1185">Reference proteome</keyword>
<name>A0A8S9YI68_9TREM</name>
<gene>
    <name evidence="2" type="ORF">EG68_12213</name>
</gene>
<sequence length="133" mass="15583">MPTDMRRACMQQNEELYCYLVTKISWKGSYKRLLTIGTVGITTYNKDTLRVTNQWRHDEVLGVRPDSTVKPSQPHLQRLVLTLSDTNRKRQEMTFASEYRVDVLTDLLRFRDRFTQRMNSGLLQAPIEKTAVT</sequence>
<reference evidence="2" key="1">
    <citation type="submission" date="2019-07" db="EMBL/GenBank/DDBJ databases">
        <title>Annotation for the trematode Paragonimus miyazaki's.</title>
        <authorList>
            <person name="Choi Y.-J."/>
        </authorList>
    </citation>
    <scope>NUCLEOTIDE SEQUENCE</scope>
    <source>
        <strain evidence="2">Japan</strain>
    </source>
</reference>
<evidence type="ECO:0000259" key="1">
    <source>
        <dbReference type="Pfam" id="PF19432"/>
    </source>
</evidence>
<accession>A0A8S9YI68</accession>
<dbReference type="GO" id="GO:0007032">
    <property type="term" value="P:endosome organization"/>
    <property type="evidence" value="ECO:0007669"/>
    <property type="project" value="InterPro"/>
</dbReference>